<proteinExistence type="predicted"/>
<dbReference type="KEGG" id="shg:Sph21_4782"/>
<dbReference type="HOGENOM" id="CLU_3398528_0_0_10"/>
<dbReference type="AlphaFoldDB" id="F4C2X6"/>
<name>F4C2X6_SPHS2</name>
<accession>F4C2X6</accession>
<organism evidence="1">
    <name type="scientific">Sphingobacterium sp. (strain 21)</name>
    <dbReference type="NCBI Taxonomy" id="743722"/>
    <lineage>
        <taxon>Bacteria</taxon>
        <taxon>Pseudomonadati</taxon>
        <taxon>Bacteroidota</taxon>
        <taxon>Sphingobacteriia</taxon>
        <taxon>Sphingobacteriales</taxon>
        <taxon>Sphingobacteriaceae</taxon>
        <taxon>Sphingobacterium</taxon>
    </lineage>
</organism>
<reference evidence="1" key="1">
    <citation type="submission" date="2011-03" db="EMBL/GenBank/DDBJ databases">
        <title>Complete sequence of Sphingobacterium sp. 21.</title>
        <authorList>
            <consortium name="US DOE Joint Genome Institute"/>
            <person name="Lucas S."/>
            <person name="Copeland A."/>
            <person name="Lapidus A."/>
            <person name="Cheng J.-F."/>
            <person name="Goodwin L."/>
            <person name="Pitluck S."/>
            <person name="Davenport K."/>
            <person name="Detter J.C."/>
            <person name="Han C."/>
            <person name="Tapia R."/>
            <person name="Land M."/>
            <person name="Hauser L."/>
            <person name="Kyrpides N."/>
            <person name="Ivanova N."/>
            <person name="Ovchinnikova G."/>
            <person name="Pagani I."/>
            <person name="Siebers A.K."/>
            <person name="Allgaier M."/>
            <person name="Thelen M.P."/>
            <person name="Hugenholtz P."/>
            <person name="Woyke T."/>
        </authorList>
    </citation>
    <scope>NUCLEOTIDE SEQUENCE</scope>
    <source>
        <strain evidence="1">21</strain>
    </source>
</reference>
<dbReference type="STRING" id="743722.Sph21_4782"/>
<evidence type="ECO:0000313" key="1">
    <source>
        <dbReference type="EMBL" id="ADZ81289.1"/>
    </source>
</evidence>
<sequence length="31" mass="3368">MRRSGGKEMRIGAAPQNGAEAIEFLAKPRQP</sequence>
<gene>
    <name evidence="1" type="ordered locus">Sph21_4782</name>
</gene>
<protein>
    <submittedName>
        <fullName evidence="1">Uncharacterized protein</fullName>
    </submittedName>
</protein>
<dbReference type="EMBL" id="CP002584">
    <property type="protein sequence ID" value="ADZ81289.1"/>
    <property type="molecule type" value="Genomic_DNA"/>
</dbReference>